<protein>
    <submittedName>
        <fullName evidence="1">Sugar phosphate isomerase/epimerase</fullName>
    </submittedName>
</protein>
<dbReference type="GO" id="GO:0016853">
    <property type="term" value="F:isomerase activity"/>
    <property type="evidence" value="ECO:0007669"/>
    <property type="project" value="UniProtKB-KW"/>
</dbReference>
<dbReference type="EMBL" id="LR824643">
    <property type="protein sequence ID" value="CAD0336724.1"/>
    <property type="molecule type" value="Genomic_DNA"/>
</dbReference>
<dbReference type="InterPro" id="IPR013022">
    <property type="entry name" value="Xyl_isomerase-like_TIM-brl"/>
</dbReference>
<dbReference type="PANTHER" id="PTHR12110">
    <property type="entry name" value="HYDROXYPYRUVATE ISOMERASE"/>
    <property type="match status" value="1"/>
</dbReference>
<accession>A0A7U7DGL8</accession>
<gene>
    <name evidence="1" type="ORF">XSP_003171</name>
</gene>
<dbReference type="Pfam" id="PF01261">
    <property type="entry name" value="AP_endonuc_2"/>
    <property type="match status" value="1"/>
</dbReference>
<reference evidence="1" key="1">
    <citation type="submission" date="2020-07" db="EMBL/GenBank/DDBJ databases">
        <authorList>
            <person name="Teixeira M."/>
        </authorList>
    </citation>
    <scope>NUCLEOTIDE SEQUENCE</scope>
    <source>
        <strain evidence="1">Xanthomonas arboricola pv. juglandis CPBF 427</strain>
    </source>
</reference>
<dbReference type="InterPro" id="IPR036237">
    <property type="entry name" value="Xyl_isomerase-like_sf"/>
</dbReference>
<name>A0A7U7DGL8_XANCJ</name>
<dbReference type="SUPFAM" id="SSF51658">
    <property type="entry name" value="Xylose isomerase-like"/>
    <property type="match status" value="1"/>
</dbReference>
<dbReference type="PANTHER" id="PTHR12110:SF21">
    <property type="entry name" value="XYLOSE ISOMERASE-LIKE TIM BARREL DOMAIN-CONTAINING PROTEIN"/>
    <property type="match status" value="1"/>
</dbReference>
<evidence type="ECO:0000313" key="1">
    <source>
        <dbReference type="EMBL" id="CAD0336724.1"/>
    </source>
</evidence>
<sequence>MQRMHSLFLNTVLLGGTAADKLSAARAAGFDAVELWEQDLQQLARSPAQVRGALHQLGLGLTDYQVLRDVDGAADGQRDRCRAHAVQMLETAAALGAGVVQAPANTRADVVPARIVEDLRWLGHAAAEYGLRIAYEPMAWSTVNHTLPAAWASVRASGADNIDLVVDAYHLFAPGRGLDDLDAIPATRIANVQLCDVAQPVAPGALAAVARHARLLPGEGCFPLSALLRRLAGMGYTGPIGIEVFNDVRKAAAAPATAAAAMAALRSCLERAGA</sequence>
<organism evidence="1">
    <name type="scientific">Xanthomonas campestris pv. juglandis</name>
    <name type="common">Xanthomonas arboricola pv. juglandis</name>
    <dbReference type="NCBI Taxonomy" id="195709"/>
    <lineage>
        <taxon>Bacteria</taxon>
        <taxon>Pseudomonadati</taxon>
        <taxon>Pseudomonadota</taxon>
        <taxon>Gammaproteobacteria</taxon>
        <taxon>Lysobacterales</taxon>
        <taxon>Lysobacteraceae</taxon>
        <taxon>Xanthomonas</taxon>
    </lineage>
</organism>
<dbReference type="InterPro" id="IPR050312">
    <property type="entry name" value="IolE/XylAMocC-like"/>
</dbReference>
<keyword evidence="1" id="KW-0413">Isomerase</keyword>
<dbReference type="AlphaFoldDB" id="A0A7U7DGL8"/>
<proteinExistence type="predicted"/>
<dbReference type="Gene3D" id="3.20.20.150">
    <property type="entry name" value="Divalent-metal-dependent TIM barrel enzymes"/>
    <property type="match status" value="1"/>
</dbReference>